<proteinExistence type="predicted"/>
<dbReference type="AlphaFoldDB" id="A0A199XVK4"/>
<feature type="transmembrane region" description="Helical" evidence="1">
    <location>
        <begin position="12"/>
        <end position="34"/>
    </location>
</feature>
<dbReference type="Proteomes" id="UP000093807">
    <property type="component" value="Unassembled WGS sequence"/>
</dbReference>
<dbReference type="PATRIC" id="fig|29536.5.peg.255"/>
<keyword evidence="1" id="KW-1133">Transmembrane helix</keyword>
<dbReference type="GO" id="GO:0005886">
    <property type="term" value="C:plasma membrane"/>
    <property type="evidence" value="ECO:0007669"/>
    <property type="project" value="TreeGrafter"/>
</dbReference>
<sequence length="210" mass="23733">MSNLLQHLTNTIKYWYVPLIIGIIFILLGIYIFSTPIETYLTLSILFSISFIVSGLFEILFSIQNKDIIQGWGWYLVGGLLTLLIGIYLQVNPEISIAILPFYVGFTMLFRSFQLLGYSFDLKELNDSKWSNVTLLSIAGILFAFLLLANPVFTGLSLVSLTALTFIFVGIASSMLSFRLKKIKDIPKTVSSDLKDKINNLKTEIKERLI</sequence>
<feature type="transmembrane region" description="Helical" evidence="1">
    <location>
        <begin position="130"/>
        <end position="149"/>
    </location>
</feature>
<evidence type="ECO:0000256" key="1">
    <source>
        <dbReference type="SAM" id="Phobius"/>
    </source>
</evidence>
<keyword evidence="1" id="KW-0472">Membrane</keyword>
<protein>
    <submittedName>
        <fullName evidence="2">Acid-resistance membrane protein</fullName>
    </submittedName>
</protein>
<evidence type="ECO:0000313" key="2">
    <source>
        <dbReference type="EMBL" id="OAZ05354.1"/>
    </source>
</evidence>
<dbReference type="EMBL" id="JMTM01000009">
    <property type="protein sequence ID" value="OAZ05354.1"/>
    <property type="molecule type" value="Genomic_DNA"/>
</dbReference>
<accession>A0A199XVK4</accession>
<feature type="transmembrane region" description="Helical" evidence="1">
    <location>
        <begin position="155"/>
        <end position="178"/>
    </location>
</feature>
<dbReference type="RefSeq" id="WP_064714144.1">
    <property type="nucleotide sequence ID" value="NZ_JMTM01000009.1"/>
</dbReference>
<dbReference type="PANTHER" id="PTHR34989">
    <property type="entry name" value="PROTEIN HDED"/>
    <property type="match status" value="1"/>
</dbReference>
<dbReference type="InterPro" id="IPR052712">
    <property type="entry name" value="Acid_resist_chaperone_HdeD"/>
</dbReference>
<gene>
    <name evidence="2" type="ORF">FLB_02430</name>
</gene>
<dbReference type="OrthoDB" id="7059775at2"/>
<dbReference type="PANTHER" id="PTHR34989:SF1">
    <property type="entry name" value="PROTEIN HDED"/>
    <property type="match status" value="1"/>
</dbReference>
<feature type="transmembrane region" description="Helical" evidence="1">
    <location>
        <begin position="97"/>
        <end position="118"/>
    </location>
</feature>
<keyword evidence="1" id="KW-0812">Transmembrane</keyword>
<dbReference type="InterPro" id="IPR005325">
    <property type="entry name" value="DUF308_memb"/>
</dbReference>
<name>A0A199XVK4_9FLAO</name>
<organism evidence="2 3">
    <name type="scientific">Flavobacterium succinicans</name>
    <dbReference type="NCBI Taxonomy" id="29536"/>
    <lineage>
        <taxon>Bacteria</taxon>
        <taxon>Pseudomonadati</taxon>
        <taxon>Bacteroidota</taxon>
        <taxon>Flavobacteriia</taxon>
        <taxon>Flavobacteriales</taxon>
        <taxon>Flavobacteriaceae</taxon>
        <taxon>Flavobacterium</taxon>
    </lineage>
</organism>
<comment type="caution">
    <text evidence="2">The sequence shown here is derived from an EMBL/GenBank/DDBJ whole genome shotgun (WGS) entry which is preliminary data.</text>
</comment>
<feature type="transmembrane region" description="Helical" evidence="1">
    <location>
        <begin position="72"/>
        <end position="91"/>
    </location>
</feature>
<feature type="transmembrane region" description="Helical" evidence="1">
    <location>
        <begin position="40"/>
        <end position="60"/>
    </location>
</feature>
<evidence type="ECO:0000313" key="3">
    <source>
        <dbReference type="Proteomes" id="UP000093807"/>
    </source>
</evidence>
<dbReference type="Pfam" id="PF03729">
    <property type="entry name" value="DUF308"/>
    <property type="match status" value="2"/>
</dbReference>
<reference evidence="2 3" key="1">
    <citation type="submission" date="2016-06" db="EMBL/GenBank/DDBJ databases">
        <title>Draft genome sequence of Flavobacterium succinicans strain DD5b.</title>
        <authorList>
            <person name="Poehlein A."/>
            <person name="Daniel R."/>
            <person name="Simeonova D.D."/>
        </authorList>
    </citation>
    <scope>NUCLEOTIDE SEQUENCE [LARGE SCALE GENOMIC DNA]</scope>
    <source>
        <strain evidence="2 3">DD5b</strain>
    </source>
</reference>
<keyword evidence="3" id="KW-1185">Reference proteome</keyword>